<evidence type="ECO:0000256" key="4">
    <source>
        <dbReference type="ARBA" id="ARBA00022827"/>
    </source>
</evidence>
<name>A0A1E3G1U0_9BACT</name>
<gene>
    <name evidence="7" type="ORF">A4H02_08705</name>
</gene>
<reference evidence="8" key="1">
    <citation type="submission" date="2016-04" db="EMBL/GenBank/DDBJ databases">
        <title>The genome sequence project of a novel Fervidobacterium isolate from a hot spring in Thailand.</title>
        <authorList>
            <person name="Gonzalez J.M."/>
            <person name="Cuecas A."/>
            <person name="Kanoksilapatham W."/>
        </authorList>
    </citation>
    <scope>NUCLEOTIDE SEQUENCE [LARGE SCALE GENOMIC DNA]</scope>
    <source>
        <strain evidence="8">FC2004</strain>
    </source>
</reference>
<evidence type="ECO:0000256" key="1">
    <source>
        <dbReference type="ARBA" id="ARBA00001974"/>
    </source>
</evidence>
<dbReference type="OrthoDB" id="9769600at2"/>
<evidence type="ECO:0000259" key="6">
    <source>
        <dbReference type="Pfam" id="PF03275"/>
    </source>
</evidence>
<keyword evidence="3" id="KW-0285">Flavoprotein</keyword>
<proteinExistence type="inferred from homology"/>
<dbReference type="SUPFAM" id="SSF54373">
    <property type="entry name" value="FAD-linked reductases, C-terminal domain"/>
    <property type="match status" value="1"/>
</dbReference>
<evidence type="ECO:0000256" key="3">
    <source>
        <dbReference type="ARBA" id="ARBA00022630"/>
    </source>
</evidence>
<keyword evidence="8" id="KW-1185">Reference proteome</keyword>
<dbReference type="NCBIfam" id="TIGR00031">
    <property type="entry name" value="UDP-GALP_mutase"/>
    <property type="match status" value="1"/>
</dbReference>
<dbReference type="PANTHER" id="PTHR21197">
    <property type="entry name" value="UDP-GALACTOPYRANOSE MUTASE"/>
    <property type="match status" value="1"/>
</dbReference>
<dbReference type="GO" id="GO:0005829">
    <property type="term" value="C:cytosol"/>
    <property type="evidence" value="ECO:0007669"/>
    <property type="project" value="TreeGrafter"/>
</dbReference>
<evidence type="ECO:0000313" key="8">
    <source>
        <dbReference type="Proteomes" id="UP000094570"/>
    </source>
</evidence>
<comment type="similarity">
    <text evidence="2">Belongs to the UDP-galactopyranose/dTDP-fucopyranose mutase family.</text>
</comment>
<dbReference type="GO" id="GO:0050660">
    <property type="term" value="F:flavin adenine dinucleotide binding"/>
    <property type="evidence" value="ECO:0007669"/>
    <property type="project" value="TreeGrafter"/>
</dbReference>
<keyword evidence="4" id="KW-0274">FAD</keyword>
<evidence type="ECO:0000313" key="7">
    <source>
        <dbReference type="EMBL" id="ODN29823.1"/>
    </source>
</evidence>
<dbReference type="EMBL" id="LWAF01000018">
    <property type="protein sequence ID" value="ODN29823.1"/>
    <property type="molecule type" value="Genomic_DNA"/>
</dbReference>
<evidence type="ECO:0000256" key="2">
    <source>
        <dbReference type="ARBA" id="ARBA00009321"/>
    </source>
</evidence>
<sequence length="368" mass="43937">MLKAMVVVGAGLSGATAARILAEAGYKVLVIERLKHVAGHCYDYKHETGITVHSYGPHIFHTNNKEVWDFVNRFSPFVYYQHRVLSYVDGRLIPFPINRDTIAQLFGIELSTYEVEEFLEKEVKKSRYNDPPKNFRDVVVSQVGERLYEAFFKNYTIKQWGRDPEELSPEVARRIPVRTNRDDRYFSDKYQGIPKYGYTKMVERMLEHENISLLLGVDYFEVRDLFKPKLTVYTGELDRFFDYVHGELEYRSLRLELVEMDQEYYQPVAVVNYPNDYDWTRITEYKYFLNEKSSRTVVHFEYPLAKGEPYYIVMTRENMERREKYMKEVEKLEKTGEYLFIGRLAEYKYYNMDQVIEAAMEKIKERLK</sequence>
<dbReference type="Gene3D" id="3.40.50.720">
    <property type="entry name" value="NAD(P)-binding Rossmann-like Domain"/>
    <property type="match status" value="3"/>
</dbReference>
<organism evidence="7 8">
    <name type="scientific">Fervidobacterium thailandense</name>
    <dbReference type="NCBI Taxonomy" id="1008305"/>
    <lineage>
        <taxon>Bacteria</taxon>
        <taxon>Thermotogati</taxon>
        <taxon>Thermotogota</taxon>
        <taxon>Thermotogae</taxon>
        <taxon>Thermotogales</taxon>
        <taxon>Fervidobacteriaceae</taxon>
        <taxon>Fervidobacterium</taxon>
    </lineage>
</organism>
<dbReference type="SUPFAM" id="SSF51971">
    <property type="entry name" value="Nucleotide-binding domain"/>
    <property type="match status" value="1"/>
</dbReference>
<feature type="domain" description="UDP-galactopyranose mutase C-terminal" evidence="6">
    <location>
        <begin position="150"/>
        <end position="349"/>
    </location>
</feature>
<dbReference type="STRING" id="1008305.A4H02_08705"/>
<comment type="cofactor">
    <cofactor evidence="1">
        <name>FAD</name>
        <dbReference type="ChEBI" id="CHEBI:57692"/>
    </cofactor>
</comment>
<dbReference type="InterPro" id="IPR004379">
    <property type="entry name" value="UDP-GALP_mutase"/>
</dbReference>
<evidence type="ECO:0000256" key="5">
    <source>
        <dbReference type="ARBA" id="ARBA00023235"/>
    </source>
</evidence>
<dbReference type="Pfam" id="PF13450">
    <property type="entry name" value="NAD_binding_8"/>
    <property type="match status" value="1"/>
</dbReference>
<dbReference type="PANTHER" id="PTHR21197:SF0">
    <property type="entry name" value="UDP-GALACTOPYRANOSE MUTASE"/>
    <property type="match status" value="1"/>
</dbReference>
<comment type="caution">
    <text evidence="7">The sequence shown here is derived from an EMBL/GenBank/DDBJ whole genome shotgun (WGS) entry which is preliminary data.</text>
</comment>
<keyword evidence="5" id="KW-0413">Isomerase</keyword>
<dbReference type="RefSeq" id="WP_069293795.1">
    <property type="nucleotide sequence ID" value="NZ_CP140110.1"/>
</dbReference>
<accession>A0A1E3G1U0</accession>
<dbReference type="GO" id="GO:0008767">
    <property type="term" value="F:UDP-galactopyranose mutase activity"/>
    <property type="evidence" value="ECO:0007669"/>
    <property type="project" value="InterPro"/>
</dbReference>
<protein>
    <submittedName>
        <fullName evidence="7">UDP-galactopyranose mutase</fullName>
    </submittedName>
</protein>
<dbReference type="AlphaFoldDB" id="A0A1E3G1U0"/>
<dbReference type="InterPro" id="IPR015899">
    <property type="entry name" value="UDP-GalPyranose_mutase_C"/>
</dbReference>
<dbReference type="Pfam" id="PF03275">
    <property type="entry name" value="GLF"/>
    <property type="match status" value="1"/>
</dbReference>
<dbReference type="Proteomes" id="UP000094570">
    <property type="component" value="Unassembled WGS sequence"/>
</dbReference>